<organism evidence="18 20">
    <name type="scientific">Brochothrix thermosphacta</name>
    <name type="common">Microbacterium thermosphactum</name>
    <dbReference type="NCBI Taxonomy" id="2756"/>
    <lineage>
        <taxon>Bacteria</taxon>
        <taxon>Bacillati</taxon>
        <taxon>Bacillota</taxon>
        <taxon>Bacilli</taxon>
        <taxon>Bacillales</taxon>
        <taxon>Listeriaceae</taxon>
        <taxon>Brochothrix</taxon>
    </lineage>
</organism>
<dbReference type="PROSITE" id="PS52004">
    <property type="entry name" value="KS3_2"/>
    <property type="match status" value="1"/>
</dbReference>
<comment type="catalytic activity">
    <reaction evidence="13 14">
        <text>a fatty acyl-[ACP] + malonyl-[ACP] + H(+) = a 3-oxoacyl-[ACP] + holo-[ACP] + CO2</text>
        <dbReference type="Rhea" id="RHEA:22836"/>
        <dbReference type="Rhea" id="RHEA-COMP:9623"/>
        <dbReference type="Rhea" id="RHEA-COMP:9685"/>
        <dbReference type="Rhea" id="RHEA-COMP:9916"/>
        <dbReference type="Rhea" id="RHEA-COMP:14125"/>
        <dbReference type="ChEBI" id="CHEBI:15378"/>
        <dbReference type="ChEBI" id="CHEBI:16526"/>
        <dbReference type="ChEBI" id="CHEBI:64479"/>
        <dbReference type="ChEBI" id="CHEBI:78449"/>
        <dbReference type="ChEBI" id="CHEBI:78776"/>
        <dbReference type="ChEBI" id="CHEBI:138651"/>
    </reaction>
</comment>
<evidence type="ECO:0000256" key="10">
    <source>
        <dbReference type="ARBA" id="ARBA00023315"/>
    </source>
</evidence>
<evidence type="ECO:0000256" key="8">
    <source>
        <dbReference type="ARBA" id="ARBA00023098"/>
    </source>
</evidence>
<keyword evidence="7" id="KW-0276">Fatty acid metabolism</keyword>
<evidence type="ECO:0000256" key="4">
    <source>
        <dbReference type="ARBA" id="ARBA00014657"/>
    </source>
</evidence>
<dbReference type="EMBL" id="CP023483">
    <property type="protein sequence ID" value="ATF25824.1"/>
    <property type="molecule type" value="Genomic_DNA"/>
</dbReference>
<dbReference type="GO" id="GO:0005829">
    <property type="term" value="C:cytosol"/>
    <property type="evidence" value="ECO:0007669"/>
    <property type="project" value="TreeGrafter"/>
</dbReference>
<evidence type="ECO:0000313" key="18">
    <source>
        <dbReference type="EMBL" id="ATF25824.1"/>
    </source>
</evidence>
<comment type="catalytic activity">
    <reaction evidence="12 14">
        <text>(9Z)-hexadecenoyl-[ACP] + malonyl-[ACP] + H(+) = 3-oxo-(11Z)-octadecenoyl-[ACP] + holo-[ACP] + CO2</text>
        <dbReference type="Rhea" id="RHEA:55040"/>
        <dbReference type="Rhea" id="RHEA-COMP:9623"/>
        <dbReference type="Rhea" id="RHEA-COMP:9685"/>
        <dbReference type="Rhea" id="RHEA-COMP:10800"/>
        <dbReference type="Rhea" id="RHEA-COMP:14074"/>
        <dbReference type="ChEBI" id="CHEBI:15378"/>
        <dbReference type="ChEBI" id="CHEBI:16526"/>
        <dbReference type="ChEBI" id="CHEBI:64479"/>
        <dbReference type="ChEBI" id="CHEBI:78449"/>
        <dbReference type="ChEBI" id="CHEBI:83989"/>
        <dbReference type="ChEBI" id="CHEBI:138538"/>
        <dbReference type="EC" id="2.3.1.179"/>
    </reaction>
</comment>
<evidence type="ECO:0000256" key="3">
    <source>
        <dbReference type="ARBA" id="ARBA00012356"/>
    </source>
</evidence>
<dbReference type="FunFam" id="3.40.47.10:FF:000018">
    <property type="entry name" value="3-oxoacyl-[acyl-carrier-protein] synthase 2"/>
    <property type="match status" value="1"/>
</dbReference>
<dbReference type="EC" id="2.3.1.179" evidence="3 14"/>
<dbReference type="InterPro" id="IPR017568">
    <property type="entry name" value="3-oxoacyl-ACP_synth-2"/>
</dbReference>
<evidence type="ECO:0000256" key="11">
    <source>
        <dbReference type="ARBA" id="ARBA00024006"/>
    </source>
</evidence>
<keyword evidence="20" id="KW-1185">Reference proteome</keyword>
<reference evidence="19" key="3">
    <citation type="submission" date="2018-04" db="EMBL/GenBank/DDBJ databases">
        <authorList>
            <person name="Go L.Y."/>
            <person name="Mitchell J.A."/>
        </authorList>
    </citation>
    <scope>NUCLEOTIDE SEQUENCE</scope>
    <source>
        <strain evidence="19">BSAS1 3</strain>
    </source>
</reference>
<proteinExistence type="inferred from homology"/>
<dbReference type="EMBL" id="OUNC01000045">
    <property type="protein sequence ID" value="SPP29462.1"/>
    <property type="molecule type" value="Genomic_DNA"/>
</dbReference>
<dbReference type="KEGG" id="bths:CNY62_05115"/>
<dbReference type="InterPro" id="IPR014030">
    <property type="entry name" value="Ketoacyl_synth_N"/>
</dbReference>
<dbReference type="PANTHER" id="PTHR11712:SF336">
    <property type="entry name" value="3-OXOACYL-[ACYL-CARRIER-PROTEIN] SYNTHASE, MITOCHONDRIAL"/>
    <property type="match status" value="1"/>
</dbReference>
<dbReference type="NCBIfam" id="NF005589">
    <property type="entry name" value="PRK07314.1"/>
    <property type="match status" value="1"/>
</dbReference>
<name>A0A1D2LPD4_BROTH</name>
<dbReference type="PIRSF" id="PIRSF000447">
    <property type="entry name" value="KAS_II"/>
    <property type="match status" value="1"/>
</dbReference>
<dbReference type="PROSITE" id="PS00606">
    <property type="entry name" value="KS3_1"/>
    <property type="match status" value="1"/>
</dbReference>
<dbReference type="AlphaFoldDB" id="A0A1D2LPD4"/>
<evidence type="ECO:0000256" key="7">
    <source>
        <dbReference type="ARBA" id="ARBA00022832"/>
    </source>
</evidence>
<evidence type="ECO:0000256" key="13">
    <source>
        <dbReference type="ARBA" id="ARBA00047659"/>
    </source>
</evidence>
<evidence type="ECO:0000256" key="1">
    <source>
        <dbReference type="ARBA" id="ARBA00005194"/>
    </source>
</evidence>
<dbReference type="Pfam" id="PF00109">
    <property type="entry name" value="ketoacyl-synt"/>
    <property type="match status" value="1"/>
</dbReference>
<evidence type="ECO:0000256" key="16">
    <source>
        <dbReference type="RuleBase" id="RU003694"/>
    </source>
</evidence>
<evidence type="ECO:0000256" key="9">
    <source>
        <dbReference type="ARBA" id="ARBA00023160"/>
    </source>
</evidence>
<dbReference type="OrthoDB" id="9808669at2"/>
<evidence type="ECO:0000313" key="21">
    <source>
        <dbReference type="Proteomes" id="UP000270190"/>
    </source>
</evidence>
<keyword evidence="10 14" id="KW-0012">Acyltransferase</keyword>
<dbReference type="Proteomes" id="UP000243591">
    <property type="component" value="Chromosome"/>
</dbReference>
<comment type="function">
    <text evidence="11 14">Involved in the type II fatty acid elongation cycle. Catalyzes the elongation of a wide range of acyl-ACP by the addition of two carbons from malonyl-ACP to an acyl acceptor. Can efficiently catalyze the conversion of palmitoleoyl-ACP (cis-hexadec-9-enoyl-ACP) to cis-vaccenoyl-ACP (cis-octadec-11-enoyl-ACP), an essential step in the thermal regulation of fatty acid composition.</text>
</comment>
<sequence>MQERVVITGMGMISPLGYTVDESYHNLRAGKSGIQKLQNSDAQTALIGGVINDPYSHSSITVKERRRLDRFAFFALEAAQQAFDDSGIENNCDPYRLGTFVGSGIGGIETLINNIELYNTRGPRRVSPSFVPMIMPNAATGNISIAFNAKGPSYAPVSACATGNTAIGEAYRQIKAGYIDAAFAGGSEASMVPVAFAGFANARALSSAYTETPEAASRPFDDARDGFVMGEGGAVLILESLSHAHARGAKIYAEITGYGTTTDAHHLVAPEPTGDGAYRAMTLALADAHLQPKDIDVISAHATSTPLGDAIEAASLHKLFKEELAHIPVTANKSMTGHLFGAAGAFEAIALAKMLANNEITPTRNYRSDHHEGELNLSDKLITKPLTHGLSNSFGFGGHNAVLVISAFTS</sequence>
<comment type="pathway">
    <text evidence="1 14">Lipid metabolism; fatty acid biosynthesis.</text>
</comment>
<dbReference type="InterPro" id="IPR020841">
    <property type="entry name" value="PKS_Beta-ketoAc_synthase_dom"/>
</dbReference>
<reference evidence="18 20" key="1">
    <citation type="submission" date="2017-09" db="EMBL/GenBank/DDBJ databases">
        <title>Complete Genome Sequences of Two Strains of the Meat Spoilage Bacterium Brochothrix thermosphacta Isolated from Ground Chicken.</title>
        <authorList>
            <person name="Paoli G.C."/>
            <person name="Wijey C."/>
            <person name="Chen C.-Y."/>
            <person name="Nguyen L."/>
            <person name="Yan X."/>
            <person name="Irwin P.L."/>
        </authorList>
    </citation>
    <scope>NUCLEOTIDE SEQUENCE [LARGE SCALE GENOMIC DNA]</scope>
    <source>
        <strain evidence="18 20">BI</strain>
    </source>
</reference>
<dbReference type="InterPro" id="IPR016039">
    <property type="entry name" value="Thiolase-like"/>
</dbReference>
<dbReference type="SUPFAM" id="SSF53901">
    <property type="entry name" value="Thiolase-like"/>
    <property type="match status" value="2"/>
</dbReference>
<evidence type="ECO:0000313" key="20">
    <source>
        <dbReference type="Proteomes" id="UP000243591"/>
    </source>
</evidence>
<evidence type="ECO:0000256" key="15">
    <source>
        <dbReference type="PIRSR" id="PIRSR000447-1"/>
    </source>
</evidence>
<dbReference type="GO" id="GO:0006633">
    <property type="term" value="P:fatty acid biosynthetic process"/>
    <property type="evidence" value="ECO:0007669"/>
    <property type="project" value="UniProtKB-UniPathway"/>
</dbReference>
<dbReference type="Gene3D" id="3.40.47.10">
    <property type="match status" value="1"/>
</dbReference>
<accession>A0A1D2LPD4</accession>
<evidence type="ECO:0000256" key="14">
    <source>
        <dbReference type="PIRNR" id="PIRNR000447"/>
    </source>
</evidence>
<dbReference type="GO" id="GO:0004315">
    <property type="term" value="F:3-oxoacyl-[acyl-carrier-protein] synthase activity"/>
    <property type="evidence" value="ECO:0007669"/>
    <property type="project" value="UniProtKB-EC"/>
</dbReference>
<evidence type="ECO:0000256" key="2">
    <source>
        <dbReference type="ARBA" id="ARBA00008467"/>
    </source>
</evidence>
<evidence type="ECO:0000313" key="19">
    <source>
        <dbReference type="EMBL" id="SPP29462.1"/>
    </source>
</evidence>
<dbReference type="CDD" id="cd00834">
    <property type="entry name" value="KAS_I_II"/>
    <property type="match status" value="1"/>
</dbReference>
<feature type="domain" description="Ketosynthase family 3 (KS3)" evidence="17">
    <location>
        <begin position="2"/>
        <end position="407"/>
    </location>
</feature>
<comment type="similarity">
    <text evidence="2 14 16">Belongs to the thiolase-like superfamily. Beta-ketoacyl-ACP synthases family.</text>
</comment>
<dbReference type="RefSeq" id="WP_069118607.1">
    <property type="nucleotide sequence ID" value="NZ_CBCPHX010000009.1"/>
</dbReference>
<protein>
    <recommendedName>
        <fullName evidence="4 14">3-oxoacyl-[acyl-carrier-protein] synthase 2</fullName>
        <ecNumber evidence="3 14">2.3.1.179</ecNumber>
    </recommendedName>
</protein>
<evidence type="ECO:0000256" key="12">
    <source>
        <dbReference type="ARBA" id="ARBA00047318"/>
    </source>
</evidence>
<gene>
    <name evidence="19" type="primary">fabF</name>
    <name evidence="19" type="ORF">BTBSAS_50110</name>
    <name evidence="18" type="ORF">CNY62_05115</name>
</gene>
<dbReference type="InterPro" id="IPR000794">
    <property type="entry name" value="Beta-ketoacyl_synthase"/>
</dbReference>
<dbReference type="UniPathway" id="UPA00094"/>
<reference evidence="21" key="2">
    <citation type="submission" date="2018-04" db="EMBL/GenBank/DDBJ databases">
        <authorList>
            <person name="Illikoud N."/>
        </authorList>
    </citation>
    <scope>NUCLEOTIDE SEQUENCE [LARGE SCALE GENOMIC DNA]</scope>
</reference>
<evidence type="ECO:0000259" key="17">
    <source>
        <dbReference type="PROSITE" id="PS52004"/>
    </source>
</evidence>
<keyword evidence="9 14" id="KW-0275">Fatty acid biosynthesis</keyword>
<dbReference type="Pfam" id="PF02801">
    <property type="entry name" value="Ketoacyl-synt_C"/>
    <property type="match status" value="1"/>
</dbReference>
<keyword evidence="5 14" id="KW-0444">Lipid biosynthesis</keyword>
<keyword evidence="6 14" id="KW-0808">Transferase</keyword>
<evidence type="ECO:0000256" key="6">
    <source>
        <dbReference type="ARBA" id="ARBA00022679"/>
    </source>
</evidence>
<dbReference type="PANTHER" id="PTHR11712">
    <property type="entry name" value="POLYKETIDE SYNTHASE-RELATED"/>
    <property type="match status" value="1"/>
</dbReference>
<keyword evidence="8" id="KW-0443">Lipid metabolism</keyword>
<evidence type="ECO:0000256" key="5">
    <source>
        <dbReference type="ARBA" id="ARBA00022516"/>
    </source>
</evidence>
<feature type="active site" description="For beta-ketoacyl synthase activity" evidence="15">
    <location>
        <position position="160"/>
    </location>
</feature>
<dbReference type="InterPro" id="IPR018201">
    <property type="entry name" value="Ketoacyl_synth_AS"/>
</dbReference>
<dbReference type="InterPro" id="IPR014031">
    <property type="entry name" value="Ketoacyl_synth_C"/>
</dbReference>
<dbReference type="STRING" id="2756.BFR44_06745"/>
<dbReference type="SMART" id="SM00825">
    <property type="entry name" value="PKS_KS"/>
    <property type="match status" value="1"/>
</dbReference>
<dbReference type="Proteomes" id="UP000270190">
    <property type="component" value="Unassembled WGS sequence"/>
</dbReference>